<comment type="caution">
    <text evidence="1">The sequence shown here is derived from an EMBL/GenBank/DDBJ whole genome shotgun (WGS) entry which is preliminary data.</text>
</comment>
<protein>
    <submittedName>
        <fullName evidence="1">Uncharacterized protein</fullName>
    </submittedName>
</protein>
<evidence type="ECO:0000313" key="1">
    <source>
        <dbReference type="EMBL" id="NKE60561.1"/>
    </source>
</evidence>
<name>A0ABX1FNH7_9PSEU</name>
<dbReference type="EMBL" id="VSRL01000127">
    <property type="protein sequence ID" value="NKE60561.1"/>
    <property type="molecule type" value="Genomic_DNA"/>
</dbReference>
<sequence length="192" mass="21269">MLALVRPLDELYLARSISSPDNVDLRGLLAATPPRTRLRPPDTFTFTAELVHVGWLLVVVGDSRGQRRLHASFLTPALDDLLEALVTLTTGGRHVRVSWDAEPTEFRWLISVDTQAHVRLLVLPDRSANSPDDLGNLVLSADLPLRSLVRTVAVAAQALLTRLGEAGYARQWDAGPFPADRLRTLQRWLGQE</sequence>
<proteinExistence type="predicted"/>
<accession>A0ABX1FNH7</accession>
<reference evidence="1 2" key="1">
    <citation type="submission" date="2019-08" db="EMBL/GenBank/DDBJ databases">
        <title>Lentzea from Indian Himalayas.</title>
        <authorList>
            <person name="Mandal S."/>
            <person name="Mallick Gupta A."/>
            <person name="Maiti P.K."/>
            <person name="Sarkar J."/>
            <person name="Mandal S."/>
        </authorList>
    </citation>
    <scope>NUCLEOTIDE SEQUENCE [LARGE SCALE GENOMIC DNA]</scope>
    <source>
        <strain evidence="1 2">PSKA42</strain>
    </source>
</reference>
<dbReference type="Proteomes" id="UP001515943">
    <property type="component" value="Unassembled WGS sequence"/>
</dbReference>
<dbReference type="RefSeq" id="WP_167977225.1">
    <property type="nucleotide sequence ID" value="NZ_VSRL01000127.1"/>
</dbReference>
<evidence type="ECO:0000313" key="2">
    <source>
        <dbReference type="Proteomes" id="UP001515943"/>
    </source>
</evidence>
<gene>
    <name evidence="1" type="ORF">FXN61_28750</name>
</gene>
<organism evidence="1 2">
    <name type="scientific">Lentzea indica</name>
    <dbReference type="NCBI Taxonomy" id="2604800"/>
    <lineage>
        <taxon>Bacteria</taxon>
        <taxon>Bacillati</taxon>
        <taxon>Actinomycetota</taxon>
        <taxon>Actinomycetes</taxon>
        <taxon>Pseudonocardiales</taxon>
        <taxon>Pseudonocardiaceae</taxon>
        <taxon>Lentzea</taxon>
    </lineage>
</organism>
<keyword evidence="2" id="KW-1185">Reference proteome</keyword>